<proteinExistence type="predicted"/>
<dbReference type="EMBL" id="ABEU02000005">
    <property type="protein sequence ID" value="PNR53613.1"/>
    <property type="molecule type" value="Genomic_DNA"/>
</dbReference>
<evidence type="ECO:0000313" key="2">
    <source>
        <dbReference type="EnsemblPlants" id="Pp3c5_5420V3.1"/>
    </source>
</evidence>
<dbReference type="Gramene" id="Pp3c5_5420V3.2">
    <property type="protein sequence ID" value="Pp3c5_5420V3.2"/>
    <property type="gene ID" value="Pp3c5_5420"/>
</dbReference>
<dbReference type="Gramene" id="Pp3c5_5420V3.1">
    <property type="protein sequence ID" value="Pp3c5_5420V3.1"/>
    <property type="gene ID" value="Pp3c5_5420"/>
</dbReference>
<sequence>MAKFSVGGNESGALPEVCVCTLDALGDATILLPWLETLRTVARLTGLKYLKLNTKYIGTETWYLCSNMGIFRTSFSFSLGAFTGVYIAQNYTIPNLKTFITTGLIVAKQLETQYRKPSKGEDD</sequence>
<reference evidence="1 3" key="2">
    <citation type="journal article" date="2018" name="Plant J.">
        <title>The Physcomitrella patens chromosome-scale assembly reveals moss genome structure and evolution.</title>
        <authorList>
            <person name="Lang D."/>
            <person name="Ullrich K.K."/>
            <person name="Murat F."/>
            <person name="Fuchs J."/>
            <person name="Jenkins J."/>
            <person name="Haas F.B."/>
            <person name="Piednoel M."/>
            <person name="Gundlach H."/>
            <person name="Van Bel M."/>
            <person name="Meyberg R."/>
            <person name="Vives C."/>
            <person name="Morata J."/>
            <person name="Symeonidi A."/>
            <person name="Hiss M."/>
            <person name="Muchero W."/>
            <person name="Kamisugi Y."/>
            <person name="Saleh O."/>
            <person name="Blanc G."/>
            <person name="Decker E.L."/>
            <person name="van Gessel N."/>
            <person name="Grimwood J."/>
            <person name="Hayes R.D."/>
            <person name="Graham S.W."/>
            <person name="Gunter L.E."/>
            <person name="McDaniel S.F."/>
            <person name="Hoernstein S.N.W."/>
            <person name="Larsson A."/>
            <person name="Li F.W."/>
            <person name="Perroud P.F."/>
            <person name="Phillips J."/>
            <person name="Ranjan P."/>
            <person name="Rokshar D.S."/>
            <person name="Rothfels C.J."/>
            <person name="Schneider L."/>
            <person name="Shu S."/>
            <person name="Stevenson D.W."/>
            <person name="Thummler F."/>
            <person name="Tillich M."/>
            <person name="Villarreal Aguilar J.C."/>
            <person name="Widiez T."/>
            <person name="Wong G.K."/>
            <person name="Wymore A."/>
            <person name="Zhang Y."/>
            <person name="Zimmer A.D."/>
            <person name="Quatrano R.S."/>
            <person name="Mayer K.F.X."/>
            <person name="Goodstein D."/>
            <person name="Casacuberta J.M."/>
            <person name="Vandepoele K."/>
            <person name="Reski R."/>
            <person name="Cuming A.C."/>
            <person name="Tuskan G.A."/>
            <person name="Maumus F."/>
            <person name="Salse J."/>
            <person name="Schmutz J."/>
            <person name="Rensing S.A."/>
        </authorList>
    </citation>
    <scope>NUCLEOTIDE SEQUENCE [LARGE SCALE GENOMIC DNA]</scope>
    <source>
        <strain evidence="2 3">cv. Gransden 2004</strain>
    </source>
</reference>
<evidence type="ECO:0000313" key="3">
    <source>
        <dbReference type="Proteomes" id="UP000006727"/>
    </source>
</evidence>
<reference evidence="1 3" key="1">
    <citation type="journal article" date="2008" name="Science">
        <title>The Physcomitrella genome reveals evolutionary insights into the conquest of land by plants.</title>
        <authorList>
            <person name="Rensing S."/>
            <person name="Lang D."/>
            <person name="Zimmer A."/>
            <person name="Terry A."/>
            <person name="Salamov A."/>
            <person name="Shapiro H."/>
            <person name="Nishiyama T."/>
            <person name="Perroud P.-F."/>
            <person name="Lindquist E."/>
            <person name="Kamisugi Y."/>
            <person name="Tanahashi T."/>
            <person name="Sakakibara K."/>
            <person name="Fujita T."/>
            <person name="Oishi K."/>
            <person name="Shin-I T."/>
            <person name="Kuroki Y."/>
            <person name="Toyoda A."/>
            <person name="Suzuki Y."/>
            <person name="Hashimoto A."/>
            <person name="Yamaguchi K."/>
            <person name="Sugano A."/>
            <person name="Kohara Y."/>
            <person name="Fujiyama A."/>
            <person name="Anterola A."/>
            <person name="Aoki S."/>
            <person name="Ashton N."/>
            <person name="Barbazuk W.B."/>
            <person name="Barker E."/>
            <person name="Bennetzen J."/>
            <person name="Bezanilla M."/>
            <person name="Blankenship R."/>
            <person name="Cho S.H."/>
            <person name="Dutcher S."/>
            <person name="Estelle M."/>
            <person name="Fawcett J.A."/>
            <person name="Gundlach H."/>
            <person name="Hanada K."/>
            <person name="Heyl A."/>
            <person name="Hicks K.A."/>
            <person name="Hugh J."/>
            <person name="Lohr M."/>
            <person name="Mayer K."/>
            <person name="Melkozernov A."/>
            <person name="Murata T."/>
            <person name="Nelson D."/>
            <person name="Pils B."/>
            <person name="Prigge M."/>
            <person name="Reiss B."/>
            <person name="Renner T."/>
            <person name="Rombauts S."/>
            <person name="Rushton P."/>
            <person name="Sanderfoot A."/>
            <person name="Schween G."/>
            <person name="Shiu S.-H."/>
            <person name="Stueber K."/>
            <person name="Theodoulou F.L."/>
            <person name="Tu H."/>
            <person name="Van de Peer Y."/>
            <person name="Verrier P.J."/>
            <person name="Waters E."/>
            <person name="Wood A."/>
            <person name="Yang L."/>
            <person name="Cove D."/>
            <person name="Cuming A."/>
            <person name="Hasebe M."/>
            <person name="Lucas S."/>
            <person name="Mishler D.B."/>
            <person name="Reski R."/>
            <person name="Grigoriev I."/>
            <person name="Quatrano R.S."/>
            <person name="Boore J.L."/>
        </authorList>
    </citation>
    <scope>NUCLEOTIDE SEQUENCE [LARGE SCALE GENOMIC DNA]</scope>
    <source>
        <strain evidence="2 3">cv. Gransden 2004</strain>
    </source>
</reference>
<gene>
    <name evidence="1" type="ORF">PHYPA_007288</name>
</gene>
<dbReference type="PANTHER" id="PTHR33528">
    <property type="entry name" value="OS07G0239500 PROTEIN"/>
    <property type="match status" value="1"/>
</dbReference>
<evidence type="ECO:0000313" key="1">
    <source>
        <dbReference type="EMBL" id="PNR53613.1"/>
    </source>
</evidence>
<name>A0A2K1KIM7_PHYPA</name>
<dbReference type="AlphaFoldDB" id="A0A2K1KIM7"/>
<dbReference type="EnsemblPlants" id="Pp3c5_5420V3.2">
    <property type="protein sequence ID" value="Pp3c5_5420V3.2"/>
    <property type="gene ID" value="Pp3c5_5420"/>
</dbReference>
<reference evidence="2" key="3">
    <citation type="submission" date="2020-12" db="UniProtKB">
        <authorList>
            <consortium name="EnsemblPlants"/>
        </authorList>
    </citation>
    <scope>IDENTIFICATION</scope>
</reference>
<protein>
    <submittedName>
        <fullName evidence="1 2">Uncharacterized protein</fullName>
    </submittedName>
</protein>
<dbReference type="EnsemblPlants" id="Pp3c5_5420V3.1">
    <property type="protein sequence ID" value="Pp3c5_5420V3.1"/>
    <property type="gene ID" value="Pp3c5_5420"/>
</dbReference>
<dbReference type="InParanoid" id="A0A2K1KIM7"/>
<dbReference type="InterPro" id="IPR027854">
    <property type="entry name" value="STMP1"/>
</dbReference>
<accession>A0A2K1KIM7</accession>
<dbReference type="Proteomes" id="UP000006727">
    <property type="component" value="Chromosome 5"/>
</dbReference>
<organism evidence="1">
    <name type="scientific">Physcomitrium patens</name>
    <name type="common">Spreading-leaved earth moss</name>
    <name type="synonym">Physcomitrella patens</name>
    <dbReference type="NCBI Taxonomy" id="3218"/>
    <lineage>
        <taxon>Eukaryota</taxon>
        <taxon>Viridiplantae</taxon>
        <taxon>Streptophyta</taxon>
        <taxon>Embryophyta</taxon>
        <taxon>Bryophyta</taxon>
        <taxon>Bryophytina</taxon>
        <taxon>Bryopsida</taxon>
        <taxon>Funariidae</taxon>
        <taxon>Funariales</taxon>
        <taxon>Funariaceae</taxon>
        <taxon>Physcomitrium</taxon>
    </lineage>
</organism>
<dbReference type="PANTHER" id="PTHR33528:SF14">
    <property type="entry name" value="SOLUTE CARRIER FAMILY 35 MEMBER A4"/>
    <property type="match status" value="1"/>
</dbReference>
<dbReference type="Pfam" id="PF15054">
    <property type="entry name" value="DUF4535"/>
    <property type="match status" value="1"/>
</dbReference>
<keyword evidence="3" id="KW-1185">Reference proteome</keyword>
<dbReference type="PaxDb" id="3218-PP1S41_130V6.1"/>